<name>A0ABU9T4P1_9HYPH</name>
<dbReference type="EMBL" id="JBBMQO010000003">
    <property type="protein sequence ID" value="MEM5501099.1"/>
    <property type="molecule type" value="Genomic_DNA"/>
</dbReference>
<accession>A0ABU9T4P1</accession>
<dbReference type="Proteomes" id="UP001477870">
    <property type="component" value="Unassembled WGS sequence"/>
</dbReference>
<evidence type="ECO:0000313" key="2">
    <source>
        <dbReference type="Proteomes" id="UP001477870"/>
    </source>
</evidence>
<evidence type="ECO:0000313" key="1">
    <source>
        <dbReference type="EMBL" id="MEM5501099.1"/>
    </source>
</evidence>
<comment type="caution">
    <text evidence="1">The sequence shown here is derived from an EMBL/GenBank/DDBJ whole genome shotgun (WGS) entry which is preliminary data.</text>
</comment>
<organism evidence="1 2">
    <name type="scientific">Ahrensia kielensis</name>
    <dbReference type="NCBI Taxonomy" id="76980"/>
    <lineage>
        <taxon>Bacteria</taxon>
        <taxon>Pseudomonadati</taxon>
        <taxon>Pseudomonadota</taxon>
        <taxon>Alphaproteobacteria</taxon>
        <taxon>Hyphomicrobiales</taxon>
        <taxon>Ahrensiaceae</taxon>
        <taxon>Ahrensia</taxon>
    </lineage>
</organism>
<gene>
    <name evidence="1" type="ORF">WNY59_05815</name>
</gene>
<keyword evidence="2" id="KW-1185">Reference proteome</keyword>
<reference evidence="1 2" key="1">
    <citation type="submission" date="2024-03" db="EMBL/GenBank/DDBJ databases">
        <title>Community enrichment and isolation of bacterial strains for fucoidan degradation.</title>
        <authorList>
            <person name="Sichert A."/>
        </authorList>
    </citation>
    <scope>NUCLEOTIDE SEQUENCE [LARGE SCALE GENOMIC DNA]</scope>
    <source>
        <strain evidence="1 2">AS62</strain>
    </source>
</reference>
<sequence length="195" mass="21886">MITFMAMKPKLKKGCIFIALTSLLGCVSTSPSVKTSFYTVNGQTGAQIDRELRVKGPLSGHALASAAISFEPVSVLQETTKAGCSFKTAKFRVKADITLPRWADRRASKDRDLRRAWDGLSKYAKLHEQMHVKIAEQFAKQIGESLMTLPTHKTCEKLDKVAEKTFKRILRSHDRAQKRFDAIEQKRLAALFEDA</sequence>
<dbReference type="InterPro" id="IPR010321">
    <property type="entry name" value="DUF922"/>
</dbReference>
<protein>
    <submittedName>
        <fullName evidence="1">DUF922 domain-containing protein</fullName>
    </submittedName>
</protein>
<proteinExistence type="predicted"/>
<dbReference type="Pfam" id="PF06037">
    <property type="entry name" value="DUF922"/>
    <property type="match status" value="1"/>
</dbReference>
<dbReference type="RefSeq" id="WP_342847590.1">
    <property type="nucleotide sequence ID" value="NZ_JBBMQO010000003.1"/>
</dbReference>